<dbReference type="SUPFAM" id="SSF51395">
    <property type="entry name" value="FMN-linked oxidoreductases"/>
    <property type="match status" value="1"/>
</dbReference>
<dbReference type="eggNOG" id="KOG1436">
    <property type="taxonomic scope" value="Eukaryota"/>
</dbReference>
<dbReference type="HOGENOM" id="CLU_036010_0_0_1"/>
<dbReference type="EC" id="1.3.98.1" evidence="11"/>
<dbReference type="Gene3D" id="2.30.26.10">
    <property type="entry name" value="Dihydroorotate Dehydrogenase A, chain A, domain 2"/>
    <property type="match status" value="1"/>
</dbReference>
<comment type="subcellular location">
    <subcellularLocation>
        <location evidence="2 11">Cytoplasm</location>
    </subcellularLocation>
</comment>
<reference evidence="13 14" key="1">
    <citation type="journal article" date="2011" name="Nat. Biotechnol.">
        <title>Comparative genomic analysis of the thermophilic biomass-degrading fungi Myceliophthora thermophila and Thielavia terrestris.</title>
        <authorList>
            <person name="Berka R.M."/>
            <person name="Grigoriev I.V."/>
            <person name="Otillar R."/>
            <person name="Salamov A."/>
            <person name="Grimwood J."/>
            <person name="Reid I."/>
            <person name="Ishmael N."/>
            <person name="John T."/>
            <person name="Darmond C."/>
            <person name="Moisan M.-C."/>
            <person name="Henrissat B."/>
            <person name="Coutinho P.M."/>
            <person name="Lombard V."/>
            <person name="Natvig D.O."/>
            <person name="Lindquist E."/>
            <person name="Schmutz J."/>
            <person name="Lucas S."/>
            <person name="Harris P."/>
            <person name="Powlowski J."/>
            <person name="Bellemare A."/>
            <person name="Taylor D."/>
            <person name="Butler G."/>
            <person name="de Vries R.P."/>
            <person name="Allijn I.E."/>
            <person name="van den Brink J."/>
            <person name="Ushinsky S."/>
            <person name="Storms R."/>
            <person name="Powell A.J."/>
            <person name="Paulsen I.T."/>
            <person name="Elbourne L.D.H."/>
            <person name="Baker S.E."/>
            <person name="Magnuson J."/>
            <person name="LaBoissiere S."/>
            <person name="Clutterbuck A.J."/>
            <person name="Martinez D."/>
            <person name="Wogulis M."/>
            <person name="de Leon A.L."/>
            <person name="Rey M.W."/>
            <person name="Tsang A."/>
        </authorList>
    </citation>
    <scope>NUCLEOTIDE SEQUENCE [LARGE SCALE GENOMIC DNA]</scope>
    <source>
        <strain evidence="14">ATCC 42464 / BCRC 31852 / DSM 1799</strain>
    </source>
</reference>
<evidence type="ECO:0000256" key="10">
    <source>
        <dbReference type="ARBA" id="ARBA00023002"/>
    </source>
</evidence>
<dbReference type="KEGG" id="mtm:MYCTH_2302739"/>
<evidence type="ECO:0000313" key="13">
    <source>
        <dbReference type="EMBL" id="AEO57031.1"/>
    </source>
</evidence>
<dbReference type="VEuPathDB" id="FungiDB:MYCTH_2302739"/>
<dbReference type="PANTHER" id="PTHR48109:SF1">
    <property type="entry name" value="DIHYDROOROTATE DEHYDROGENASE (FUMARATE)"/>
    <property type="match status" value="1"/>
</dbReference>
<comment type="cofactor">
    <cofactor evidence="1 11">
        <name>FMN</name>
        <dbReference type="ChEBI" id="CHEBI:58210"/>
    </cofactor>
</comment>
<comment type="pathway">
    <text evidence="3 11">Pyrimidine metabolism; UMP biosynthesis via de novo pathway.</text>
</comment>
<comment type="subunit">
    <text evidence="11">Homodimer.</text>
</comment>
<keyword evidence="7 11" id="KW-0285">Flavoprotein</keyword>
<dbReference type="FunCoup" id="G2Q8C8">
    <property type="interactions" value="650"/>
</dbReference>
<keyword evidence="6 11" id="KW-0963">Cytoplasm</keyword>
<dbReference type="GO" id="GO:1990663">
    <property type="term" value="F:dihydroorotate dehydrogenase (fumarate) activity"/>
    <property type="evidence" value="ECO:0007669"/>
    <property type="project" value="UniProtKB-EC"/>
</dbReference>
<name>G2Q8C8_THET4</name>
<dbReference type="InterPro" id="IPR005720">
    <property type="entry name" value="Dihydroorotate_DH_cat"/>
</dbReference>
<keyword evidence="14" id="KW-1185">Reference proteome</keyword>
<dbReference type="GO" id="GO:0044205">
    <property type="term" value="P:'de novo' UMP biosynthetic process"/>
    <property type="evidence" value="ECO:0007669"/>
    <property type="project" value="UniProtKB-UniPathway"/>
</dbReference>
<evidence type="ECO:0000256" key="11">
    <source>
        <dbReference type="RuleBase" id="RU364042"/>
    </source>
</evidence>
<dbReference type="OMA" id="GDGYRRM"/>
<evidence type="ECO:0000256" key="2">
    <source>
        <dbReference type="ARBA" id="ARBA00004496"/>
    </source>
</evidence>
<evidence type="ECO:0000256" key="6">
    <source>
        <dbReference type="ARBA" id="ARBA00022490"/>
    </source>
</evidence>
<comment type="function">
    <text evidence="11">Catalyzes the conversion of dihydroorotate to orotate with fumarate as the electron acceptor.</text>
</comment>
<dbReference type="Pfam" id="PF01180">
    <property type="entry name" value="DHO_dh"/>
    <property type="match status" value="1"/>
</dbReference>
<comment type="similarity">
    <text evidence="4 11">Belongs to the dihydroorotate dehydrogenase family. Type 1 subfamily.</text>
</comment>
<dbReference type="InterPro" id="IPR013785">
    <property type="entry name" value="Aldolase_TIM"/>
</dbReference>
<dbReference type="InParanoid" id="G2Q8C8"/>
<organism evidence="13 14">
    <name type="scientific">Thermothelomyces thermophilus (strain ATCC 42464 / BCRC 31852 / DSM 1799)</name>
    <name type="common">Sporotrichum thermophile</name>
    <dbReference type="NCBI Taxonomy" id="573729"/>
    <lineage>
        <taxon>Eukaryota</taxon>
        <taxon>Fungi</taxon>
        <taxon>Dikarya</taxon>
        <taxon>Ascomycota</taxon>
        <taxon>Pezizomycotina</taxon>
        <taxon>Sordariomycetes</taxon>
        <taxon>Sordariomycetidae</taxon>
        <taxon>Sordariales</taxon>
        <taxon>Chaetomiaceae</taxon>
        <taxon>Thermothelomyces</taxon>
    </lineage>
</organism>
<proteinExistence type="inferred from homology"/>
<keyword evidence="10 11" id="KW-0560">Oxidoreductase</keyword>
<dbReference type="AlphaFoldDB" id="G2Q8C8"/>
<keyword evidence="8 11" id="KW-0288">FMN</keyword>
<dbReference type="InterPro" id="IPR023359">
    <property type="entry name" value="Dihydro_DH_chainA_dom2"/>
</dbReference>
<sequence>MGSASPLFEIYPPLINTACPWATTVDDLRDLYACPSTGAVTTRTSLVKGFDHNPDRHQYAFFDASLAGTAHSASLNSFGYSPLTLETYLGFIKTISAELPTKSSKGFIVSVTGTPEDIAISYKLVASAAQDVQFPLAMEINLSCPNIPNRPPPAYSEEALSTYLSHLRQAITETANDNIPRIPVGLKTPPYTYATQYQSLISALEAATPDEGGSCPISFITATNTLGSCLLLSPSAPDSQHPSPVLPGTGLGGMAGAPLHPLALGNVHTIRRMLDEKEGKLGRHVRVLGVGGVCDAAGYKRMRAAGADVVGLATGLGLRGVGVFGEIERGLEEGRW</sequence>
<evidence type="ECO:0000256" key="4">
    <source>
        <dbReference type="ARBA" id="ARBA00008008"/>
    </source>
</evidence>
<dbReference type="STRING" id="573729.G2Q8C8"/>
<evidence type="ECO:0000256" key="3">
    <source>
        <dbReference type="ARBA" id="ARBA00004725"/>
    </source>
</evidence>
<dbReference type="PANTHER" id="PTHR48109">
    <property type="entry name" value="DIHYDROOROTATE DEHYDROGENASE (QUINONE), MITOCHONDRIAL-RELATED"/>
    <property type="match status" value="1"/>
</dbReference>
<dbReference type="GO" id="GO:0006207">
    <property type="term" value="P:'de novo' pyrimidine nucleobase biosynthetic process"/>
    <property type="evidence" value="ECO:0007669"/>
    <property type="project" value="TreeGrafter"/>
</dbReference>
<evidence type="ECO:0000256" key="1">
    <source>
        <dbReference type="ARBA" id="ARBA00001917"/>
    </source>
</evidence>
<keyword evidence="9 11" id="KW-0665">Pyrimidine biosynthesis</keyword>
<accession>G2Q8C8</accession>
<dbReference type="InterPro" id="IPR033886">
    <property type="entry name" value="DHOD_1A"/>
</dbReference>
<evidence type="ECO:0000259" key="12">
    <source>
        <dbReference type="Pfam" id="PF01180"/>
    </source>
</evidence>
<dbReference type="EMBL" id="CP003003">
    <property type="protein sequence ID" value="AEO57031.1"/>
    <property type="molecule type" value="Genomic_DNA"/>
</dbReference>
<dbReference type="GO" id="GO:0005737">
    <property type="term" value="C:cytoplasm"/>
    <property type="evidence" value="ECO:0007669"/>
    <property type="project" value="UniProtKB-SubCell"/>
</dbReference>
<dbReference type="InterPro" id="IPR050074">
    <property type="entry name" value="DHO_dehydrogenase"/>
</dbReference>
<dbReference type="GeneID" id="11512329"/>
<dbReference type="RefSeq" id="XP_003662276.1">
    <property type="nucleotide sequence ID" value="XM_003662228.1"/>
</dbReference>
<gene>
    <name evidence="13" type="ORF">MYCTH_2302739</name>
</gene>
<dbReference type="CDD" id="cd04741">
    <property type="entry name" value="DHOD_1A_like"/>
    <property type="match status" value="1"/>
</dbReference>
<evidence type="ECO:0000256" key="5">
    <source>
        <dbReference type="ARBA" id="ARBA00021374"/>
    </source>
</evidence>
<feature type="domain" description="Dihydroorotate dehydrogenase catalytic" evidence="12">
    <location>
        <begin position="72"/>
        <end position="333"/>
    </location>
</feature>
<dbReference type="Proteomes" id="UP000007322">
    <property type="component" value="Chromosome 2"/>
</dbReference>
<comment type="catalytic activity">
    <reaction evidence="11">
        <text>(S)-dihydroorotate + fumarate = orotate + succinate</text>
        <dbReference type="Rhea" id="RHEA:30059"/>
        <dbReference type="ChEBI" id="CHEBI:29806"/>
        <dbReference type="ChEBI" id="CHEBI:30031"/>
        <dbReference type="ChEBI" id="CHEBI:30839"/>
        <dbReference type="ChEBI" id="CHEBI:30864"/>
        <dbReference type="EC" id="1.3.98.1"/>
    </reaction>
</comment>
<evidence type="ECO:0000313" key="14">
    <source>
        <dbReference type="Proteomes" id="UP000007322"/>
    </source>
</evidence>
<evidence type="ECO:0000256" key="8">
    <source>
        <dbReference type="ARBA" id="ARBA00022643"/>
    </source>
</evidence>
<evidence type="ECO:0000256" key="7">
    <source>
        <dbReference type="ARBA" id="ARBA00022630"/>
    </source>
</evidence>
<evidence type="ECO:0000256" key="9">
    <source>
        <dbReference type="ARBA" id="ARBA00022975"/>
    </source>
</evidence>
<dbReference type="OrthoDB" id="14784at2759"/>
<dbReference type="UniPathway" id="UPA00070"/>
<dbReference type="Gene3D" id="3.20.20.70">
    <property type="entry name" value="Aldolase class I"/>
    <property type="match status" value="1"/>
</dbReference>
<protein>
    <recommendedName>
        <fullName evidence="5 11">Dihydroorotate dehydrogenase (fumarate)</fullName>
        <ecNumber evidence="11">1.3.98.1</ecNumber>
    </recommendedName>
    <alternativeName>
        <fullName evidence="11">Dihydroorotate oxidase</fullName>
    </alternativeName>
</protein>